<organism evidence="1">
    <name type="scientific">marine metagenome</name>
    <dbReference type="NCBI Taxonomy" id="408172"/>
    <lineage>
        <taxon>unclassified sequences</taxon>
        <taxon>metagenomes</taxon>
        <taxon>ecological metagenomes</taxon>
    </lineage>
</organism>
<sequence length="130" mass="14647">MIIRLLLFFSLGFGANYFQSNSPSSYVGVNIPETLRLVGIMAQFPIENPDNPKTSGDGNFLKLDSEEYNHFYDSTIPRCKGFIVDRPPHNSAYFKKQLDAVGNYYNTISNDKLQYTATIISNSNSPEDGY</sequence>
<dbReference type="EMBL" id="UINC01151731">
    <property type="protein sequence ID" value="SVD45505.1"/>
    <property type="molecule type" value="Genomic_DNA"/>
</dbReference>
<gene>
    <name evidence="1" type="ORF">METZ01_LOCUS398359</name>
</gene>
<dbReference type="AlphaFoldDB" id="A0A382VHK2"/>
<feature type="non-terminal residue" evidence="1">
    <location>
        <position position="130"/>
    </location>
</feature>
<protein>
    <submittedName>
        <fullName evidence="1">Uncharacterized protein</fullName>
    </submittedName>
</protein>
<name>A0A382VHK2_9ZZZZ</name>
<accession>A0A382VHK2</accession>
<reference evidence="1" key="1">
    <citation type="submission" date="2018-05" db="EMBL/GenBank/DDBJ databases">
        <authorList>
            <person name="Lanie J.A."/>
            <person name="Ng W.-L."/>
            <person name="Kazmierczak K.M."/>
            <person name="Andrzejewski T.M."/>
            <person name="Davidsen T.M."/>
            <person name="Wayne K.J."/>
            <person name="Tettelin H."/>
            <person name="Glass J.I."/>
            <person name="Rusch D."/>
            <person name="Podicherti R."/>
            <person name="Tsui H.-C.T."/>
            <person name="Winkler M.E."/>
        </authorList>
    </citation>
    <scope>NUCLEOTIDE SEQUENCE</scope>
</reference>
<proteinExistence type="predicted"/>
<evidence type="ECO:0000313" key="1">
    <source>
        <dbReference type="EMBL" id="SVD45505.1"/>
    </source>
</evidence>